<dbReference type="PANTHER" id="PTHR34615:SF1">
    <property type="entry name" value="PX DOMAIN-CONTAINING PROTEIN"/>
    <property type="match status" value="1"/>
</dbReference>
<dbReference type="OrthoDB" id="105169at2759"/>
<feature type="compositionally biased region" description="Basic and acidic residues" evidence="3">
    <location>
        <begin position="404"/>
        <end position="419"/>
    </location>
</feature>
<dbReference type="PANTHER" id="PTHR34615">
    <property type="entry name" value="PX DOMAIN-CONTAINING PROTEIN"/>
    <property type="match status" value="1"/>
</dbReference>
<feature type="compositionally biased region" description="Basic and acidic residues" evidence="3">
    <location>
        <begin position="459"/>
        <end position="470"/>
    </location>
</feature>
<evidence type="ECO:0000256" key="2">
    <source>
        <dbReference type="ARBA" id="ARBA00022723"/>
    </source>
</evidence>
<gene>
    <name evidence="5" type="ORF">F442_22995</name>
</gene>
<accession>W2XYF6</accession>
<proteinExistence type="predicted"/>
<feature type="compositionally biased region" description="Polar residues" evidence="3">
    <location>
        <begin position="433"/>
        <end position="446"/>
    </location>
</feature>
<dbReference type="Proteomes" id="UP000018948">
    <property type="component" value="Unassembled WGS sequence"/>
</dbReference>
<comment type="caution">
    <text evidence="5">The sequence shown here is derived from an EMBL/GenBank/DDBJ whole genome shotgun (WGS) entry which is preliminary data.</text>
</comment>
<dbReference type="InterPro" id="IPR027806">
    <property type="entry name" value="HARBI1_dom"/>
</dbReference>
<organism evidence="5 6">
    <name type="scientific">Phytophthora nicotianae P10297</name>
    <dbReference type="NCBI Taxonomy" id="1317064"/>
    <lineage>
        <taxon>Eukaryota</taxon>
        <taxon>Sar</taxon>
        <taxon>Stramenopiles</taxon>
        <taxon>Oomycota</taxon>
        <taxon>Peronosporomycetes</taxon>
        <taxon>Peronosporales</taxon>
        <taxon>Peronosporaceae</taxon>
        <taxon>Phytophthora</taxon>
    </lineage>
</organism>
<reference evidence="5 6" key="1">
    <citation type="submission" date="2013-11" db="EMBL/GenBank/DDBJ databases">
        <title>The Genome Sequence of Phytophthora parasitica P10297.</title>
        <authorList>
            <consortium name="The Broad Institute Genomics Platform"/>
            <person name="Russ C."/>
            <person name="Tyler B."/>
            <person name="Panabieres F."/>
            <person name="Shan W."/>
            <person name="Tripathy S."/>
            <person name="Grunwald N."/>
            <person name="Machado M."/>
            <person name="Johnson C.S."/>
            <person name="Walker B."/>
            <person name="Young S.K."/>
            <person name="Zeng Q."/>
            <person name="Gargeya S."/>
            <person name="Fitzgerald M."/>
            <person name="Haas B."/>
            <person name="Abouelleil A."/>
            <person name="Allen A.W."/>
            <person name="Alvarado L."/>
            <person name="Arachchi H.M."/>
            <person name="Berlin A.M."/>
            <person name="Chapman S.B."/>
            <person name="Gainer-Dewar J."/>
            <person name="Goldberg J."/>
            <person name="Griggs A."/>
            <person name="Gujja S."/>
            <person name="Hansen M."/>
            <person name="Howarth C."/>
            <person name="Imamovic A."/>
            <person name="Ireland A."/>
            <person name="Larimer J."/>
            <person name="McCowan C."/>
            <person name="Murphy C."/>
            <person name="Pearson M."/>
            <person name="Poon T.W."/>
            <person name="Priest M."/>
            <person name="Roberts A."/>
            <person name="Saif S."/>
            <person name="Shea T."/>
            <person name="Sisk P."/>
            <person name="Sykes S."/>
            <person name="Wortman J."/>
            <person name="Nusbaum C."/>
            <person name="Birren B."/>
        </authorList>
    </citation>
    <scope>NUCLEOTIDE SEQUENCE [LARGE SCALE GENOMIC DNA]</scope>
    <source>
        <strain evidence="5 6">P10297</strain>
    </source>
</reference>
<evidence type="ECO:0000259" key="4">
    <source>
        <dbReference type="Pfam" id="PF13359"/>
    </source>
</evidence>
<feature type="region of interest" description="Disordered" evidence="3">
    <location>
        <begin position="391"/>
        <end position="506"/>
    </location>
</feature>
<dbReference type="EMBL" id="ANIY01005524">
    <property type="protein sequence ID" value="ETP27721.1"/>
    <property type="molecule type" value="Genomic_DNA"/>
</dbReference>
<dbReference type="AlphaFoldDB" id="W2XYF6"/>
<protein>
    <recommendedName>
        <fullName evidence="4">DDE Tnp4 domain-containing protein</fullName>
    </recommendedName>
</protein>
<sequence>MPAVVIVALLKISALRRHFESLRFTTSLKAQTDQDDQAAEQMQTLRMTCCKLDSGQHGDKVCAEMDEQVARSSRLSRLIDAVTNKFTSVLPAGRERYAARWRGNSRVIRGKDAGKVFLLIRQHEGCRAWQMALALGYFLHRDLPVLPTIAFDLNEMSDTDCWARYRFDHDGLKRLIVLMQIPAVLITPYTTTLNDVPGLCLLLERLSYPRSYSDMQIRYDRFKPALCRMTTFMIHLVLGASKSQIMFSQTTTPDRLQSYAQAFWRRGVPQQLRVWSIIDVKKVANCRPTHDQEAQFSGHEKYHCFKYQTLEGPDGLVLHCYRSEDGRRGDGYILRSSNLLPFLNANEDIMENQYLVFGDSAYPNNNGMLTMFRGRNLPPWAAAFNKRMAQGRDIQNDESQATLDDCKTKTRRREDEKFPAPDGQRRRHLKTPNADQVMNAQDNSDPSALKHGWIPRMTQRPERVSDEYPKGRPRIPNADDFEWSTPNADDPGVPWTSSSKSPALTMVDLPEASTVLPIPDPKIVKSRNQ</sequence>
<keyword evidence="2" id="KW-0479">Metal-binding</keyword>
<evidence type="ECO:0000313" key="6">
    <source>
        <dbReference type="Proteomes" id="UP000018948"/>
    </source>
</evidence>
<dbReference type="Pfam" id="PF13359">
    <property type="entry name" value="DDE_Tnp_4"/>
    <property type="match status" value="1"/>
</dbReference>
<comment type="cofactor">
    <cofactor evidence="1">
        <name>a divalent metal cation</name>
        <dbReference type="ChEBI" id="CHEBI:60240"/>
    </cofactor>
</comment>
<evidence type="ECO:0000256" key="1">
    <source>
        <dbReference type="ARBA" id="ARBA00001968"/>
    </source>
</evidence>
<evidence type="ECO:0000313" key="5">
    <source>
        <dbReference type="EMBL" id="ETP27721.1"/>
    </source>
</evidence>
<feature type="domain" description="DDE Tnp4" evidence="4">
    <location>
        <begin position="286"/>
        <end position="392"/>
    </location>
</feature>
<dbReference type="GO" id="GO:0046872">
    <property type="term" value="F:metal ion binding"/>
    <property type="evidence" value="ECO:0007669"/>
    <property type="project" value="UniProtKB-KW"/>
</dbReference>
<evidence type="ECO:0000256" key="3">
    <source>
        <dbReference type="SAM" id="MobiDB-lite"/>
    </source>
</evidence>
<name>W2XYF6_PHYNI</name>